<organism evidence="1 2">
    <name type="scientific">Liparis tanakae</name>
    <name type="common">Tanaka's snailfish</name>
    <dbReference type="NCBI Taxonomy" id="230148"/>
    <lineage>
        <taxon>Eukaryota</taxon>
        <taxon>Metazoa</taxon>
        <taxon>Chordata</taxon>
        <taxon>Craniata</taxon>
        <taxon>Vertebrata</taxon>
        <taxon>Euteleostomi</taxon>
        <taxon>Actinopterygii</taxon>
        <taxon>Neopterygii</taxon>
        <taxon>Teleostei</taxon>
        <taxon>Neoteleostei</taxon>
        <taxon>Acanthomorphata</taxon>
        <taxon>Eupercaria</taxon>
        <taxon>Perciformes</taxon>
        <taxon>Cottioidei</taxon>
        <taxon>Cottales</taxon>
        <taxon>Liparidae</taxon>
        <taxon>Liparis</taxon>
    </lineage>
</organism>
<proteinExistence type="predicted"/>
<accession>A0A4Z2IXZ9</accession>
<dbReference type="EMBL" id="SRLO01000036">
    <property type="protein sequence ID" value="TNN82859.1"/>
    <property type="molecule type" value="Genomic_DNA"/>
</dbReference>
<dbReference type="AlphaFoldDB" id="A0A4Z2IXZ9"/>
<gene>
    <name evidence="1" type="ORF">EYF80_006816</name>
</gene>
<sequence length="77" mass="8949">MEDRLLSLWSLWAIMAQWRSRHFTKATRARDSLEKSSCYLSGQRHLDGHRDDLSQQTAVESHPEHARVAVGIHQCHL</sequence>
<comment type="caution">
    <text evidence="1">The sequence shown here is derived from an EMBL/GenBank/DDBJ whole genome shotgun (WGS) entry which is preliminary data.</text>
</comment>
<name>A0A4Z2IXZ9_9TELE</name>
<reference evidence="1 2" key="1">
    <citation type="submission" date="2019-03" db="EMBL/GenBank/DDBJ databases">
        <title>First draft genome of Liparis tanakae, snailfish: a comprehensive survey of snailfish specific genes.</title>
        <authorList>
            <person name="Kim W."/>
            <person name="Song I."/>
            <person name="Jeong J.-H."/>
            <person name="Kim D."/>
            <person name="Kim S."/>
            <person name="Ryu S."/>
            <person name="Song J.Y."/>
            <person name="Lee S.K."/>
        </authorList>
    </citation>
    <scope>NUCLEOTIDE SEQUENCE [LARGE SCALE GENOMIC DNA]</scope>
    <source>
        <tissue evidence="1">Muscle</tissue>
    </source>
</reference>
<keyword evidence="2" id="KW-1185">Reference proteome</keyword>
<dbReference type="Proteomes" id="UP000314294">
    <property type="component" value="Unassembled WGS sequence"/>
</dbReference>
<evidence type="ECO:0000313" key="2">
    <source>
        <dbReference type="Proteomes" id="UP000314294"/>
    </source>
</evidence>
<evidence type="ECO:0000313" key="1">
    <source>
        <dbReference type="EMBL" id="TNN82859.1"/>
    </source>
</evidence>
<protein>
    <submittedName>
        <fullName evidence="1">Uncharacterized protein</fullName>
    </submittedName>
</protein>